<sequence length="396" mass="44767">MMQHGQKSLFGGVRRCLCGFHIQKVGLTDGGKVELQDNLKLWYYPPQPSPLYHQAPSPDRFFTHPLLMWMPYKLWKVKVVCTNPCGGTQLTGAGLHKRARRVLDFDRIYTMVTETLTCAKCNASHVSWSQALLQQLDLAHRSEFREGAGLDRMASDLVKRYEKAGVDPPVALYVDCGCWSSANSLNFQVYLLEGLHRWNQDRTLTTEKSPLCCYTGDLLPSVNNNYEKLFGRKLAPEFCPPHVTQDMNPDSEESARLVEEHEEHDALVDEEDEGFSELSADPTVLDMEVSSSTSSMLSEAGDTSNETMAVDDQNVPGYQHVDGLAEYLVELREQISLCLTNLQADSITELWLRLDDEDKQQVVYAARHQDRLLIGRFGTPKKPSKPLVWRPQRAAC</sequence>
<dbReference type="EMBL" id="JAHRIO010075014">
    <property type="protein sequence ID" value="MEQ2183259.1"/>
    <property type="molecule type" value="Genomic_DNA"/>
</dbReference>
<evidence type="ECO:0000313" key="2">
    <source>
        <dbReference type="EMBL" id="MEQ2183259.1"/>
    </source>
</evidence>
<dbReference type="InterPro" id="IPR046616">
    <property type="entry name" value="DUF6729"/>
</dbReference>
<evidence type="ECO:0000259" key="1">
    <source>
        <dbReference type="Pfam" id="PF20499"/>
    </source>
</evidence>
<keyword evidence="3" id="KW-1185">Reference proteome</keyword>
<dbReference type="PANTHER" id="PTHR24401:SF29">
    <property type="entry name" value="SI:CH211-243P7.3-RELATED"/>
    <property type="match status" value="1"/>
</dbReference>
<dbReference type="PANTHER" id="PTHR24401">
    <property type="entry name" value="SI:CH211-243P7.3-RELATED"/>
    <property type="match status" value="1"/>
</dbReference>
<name>A0ABV0PII1_9TELE</name>
<comment type="caution">
    <text evidence="2">The sequence shown here is derived from an EMBL/GenBank/DDBJ whole genome shotgun (WGS) entry which is preliminary data.</text>
</comment>
<dbReference type="Proteomes" id="UP001476798">
    <property type="component" value="Unassembled WGS sequence"/>
</dbReference>
<feature type="domain" description="DUF6729" evidence="1">
    <location>
        <begin position="30"/>
        <end position="145"/>
    </location>
</feature>
<reference evidence="2 3" key="1">
    <citation type="submission" date="2021-06" db="EMBL/GenBank/DDBJ databases">
        <authorList>
            <person name="Palmer J.M."/>
        </authorList>
    </citation>
    <scope>NUCLEOTIDE SEQUENCE [LARGE SCALE GENOMIC DNA]</scope>
    <source>
        <strain evidence="2 3">GA_2019</strain>
        <tissue evidence="2">Muscle</tissue>
    </source>
</reference>
<gene>
    <name evidence="2" type="ORF">GOODEAATRI_030909</name>
</gene>
<protein>
    <recommendedName>
        <fullName evidence="1">DUF6729 domain-containing protein</fullName>
    </recommendedName>
</protein>
<accession>A0ABV0PII1</accession>
<organism evidence="2 3">
    <name type="scientific">Goodea atripinnis</name>
    <dbReference type="NCBI Taxonomy" id="208336"/>
    <lineage>
        <taxon>Eukaryota</taxon>
        <taxon>Metazoa</taxon>
        <taxon>Chordata</taxon>
        <taxon>Craniata</taxon>
        <taxon>Vertebrata</taxon>
        <taxon>Euteleostomi</taxon>
        <taxon>Actinopterygii</taxon>
        <taxon>Neopterygii</taxon>
        <taxon>Teleostei</taxon>
        <taxon>Neoteleostei</taxon>
        <taxon>Acanthomorphata</taxon>
        <taxon>Ovalentaria</taxon>
        <taxon>Atherinomorphae</taxon>
        <taxon>Cyprinodontiformes</taxon>
        <taxon>Goodeidae</taxon>
        <taxon>Goodea</taxon>
    </lineage>
</organism>
<dbReference type="Pfam" id="PF20499">
    <property type="entry name" value="DUF6729"/>
    <property type="match status" value="1"/>
</dbReference>
<proteinExistence type="predicted"/>
<evidence type="ECO:0000313" key="3">
    <source>
        <dbReference type="Proteomes" id="UP001476798"/>
    </source>
</evidence>